<dbReference type="SMART" id="SM00612">
    <property type="entry name" value="Kelch"/>
    <property type="match status" value="4"/>
</dbReference>
<name>A0A8J3Q2Z8_9ACTN</name>
<sequence>MCLLVISGGCTGPTRPAPPSPSTVSAQPLRPRAGHTATLLADGRVLIAGGCAVDGCTTSEVEPSSEFFVPGRGFVPGPRMRHPRSSHSATLLADGRVLIVGGWAREGTEALAEAEMFDPVTGTFQPAGTMQGDTILLPDGRVLLAGEAEVKIFDPASGALTAGPAMPRPRHAASILLPDGTILITGGQDGRQRGLTSTVIYDPRNGQRRAGPQMATPRFKHAIALLDAGRVIVLGGTTDDSELLASTEILDLAANVFTPGPAMSVPRYKFRDVIVRTTAGRLVVAGGTRVDMLAADGRSFEAITEVAARRWVPTATALPDGTVLVVGGYDERIRVHVDAVITPVLR</sequence>
<accession>A0A8J3Q2Z8</accession>
<dbReference type="InterPro" id="IPR015915">
    <property type="entry name" value="Kelch-typ_b-propeller"/>
</dbReference>
<keyword evidence="2" id="KW-0677">Repeat</keyword>
<comment type="caution">
    <text evidence="3">The sequence shown here is derived from an EMBL/GenBank/DDBJ whole genome shotgun (WGS) entry which is preliminary data.</text>
</comment>
<dbReference type="InterPro" id="IPR011043">
    <property type="entry name" value="Gal_Oxase/kelch_b-propeller"/>
</dbReference>
<keyword evidence="1" id="KW-0880">Kelch repeat</keyword>
<dbReference type="SUPFAM" id="SSF117281">
    <property type="entry name" value="Kelch motif"/>
    <property type="match status" value="1"/>
</dbReference>
<evidence type="ECO:0000313" key="4">
    <source>
        <dbReference type="Proteomes" id="UP000612899"/>
    </source>
</evidence>
<protein>
    <recommendedName>
        <fullName evidence="5">Galactose oxidase</fullName>
    </recommendedName>
</protein>
<dbReference type="SUPFAM" id="SSF50965">
    <property type="entry name" value="Galactose oxidase, central domain"/>
    <property type="match status" value="1"/>
</dbReference>
<gene>
    <name evidence="3" type="ORF">Rhe02_07680</name>
</gene>
<reference evidence="3" key="1">
    <citation type="submission" date="2021-01" db="EMBL/GenBank/DDBJ databases">
        <title>Whole genome shotgun sequence of Rhizocola hellebori NBRC 109834.</title>
        <authorList>
            <person name="Komaki H."/>
            <person name="Tamura T."/>
        </authorList>
    </citation>
    <scope>NUCLEOTIDE SEQUENCE</scope>
    <source>
        <strain evidence="3">NBRC 109834</strain>
    </source>
</reference>
<dbReference type="Gene3D" id="2.130.10.80">
    <property type="entry name" value="Galactose oxidase/kelch, beta-propeller"/>
    <property type="match status" value="4"/>
</dbReference>
<dbReference type="AlphaFoldDB" id="A0A8J3Q2Z8"/>
<evidence type="ECO:0000256" key="1">
    <source>
        <dbReference type="ARBA" id="ARBA00022441"/>
    </source>
</evidence>
<dbReference type="PANTHER" id="PTHR46344:SF27">
    <property type="entry name" value="KELCH REPEAT SUPERFAMILY PROTEIN"/>
    <property type="match status" value="1"/>
</dbReference>
<evidence type="ECO:0000313" key="3">
    <source>
        <dbReference type="EMBL" id="GIH02701.1"/>
    </source>
</evidence>
<dbReference type="Pfam" id="PF01344">
    <property type="entry name" value="Kelch_1"/>
    <property type="match status" value="2"/>
</dbReference>
<organism evidence="3 4">
    <name type="scientific">Rhizocola hellebori</name>
    <dbReference type="NCBI Taxonomy" id="1392758"/>
    <lineage>
        <taxon>Bacteria</taxon>
        <taxon>Bacillati</taxon>
        <taxon>Actinomycetota</taxon>
        <taxon>Actinomycetes</taxon>
        <taxon>Micromonosporales</taxon>
        <taxon>Micromonosporaceae</taxon>
        <taxon>Rhizocola</taxon>
    </lineage>
</organism>
<dbReference type="Proteomes" id="UP000612899">
    <property type="component" value="Unassembled WGS sequence"/>
</dbReference>
<dbReference type="InterPro" id="IPR037293">
    <property type="entry name" value="Gal_Oxidase_central_sf"/>
</dbReference>
<evidence type="ECO:0000256" key="2">
    <source>
        <dbReference type="ARBA" id="ARBA00022737"/>
    </source>
</evidence>
<dbReference type="EMBL" id="BONY01000003">
    <property type="protein sequence ID" value="GIH02701.1"/>
    <property type="molecule type" value="Genomic_DNA"/>
</dbReference>
<dbReference type="InterPro" id="IPR006652">
    <property type="entry name" value="Kelch_1"/>
</dbReference>
<proteinExistence type="predicted"/>
<keyword evidence="4" id="KW-1185">Reference proteome</keyword>
<dbReference type="PANTHER" id="PTHR46344">
    <property type="entry name" value="OS02G0202900 PROTEIN"/>
    <property type="match status" value="1"/>
</dbReference>
<evidence type="ECO:0008006" key="5">
    <source>
        <dbReference type="Google" id="ProtNLM"/>
    </source>
</evidence>